<dbReference type="eggNOG" id="ENOG502RIUM">
    <property type="taxonomic scope" value="Eukaryota"/>
</dbReference>
<evidence type="ECO:0000256" key="1">
    <source>
        <dbReference type="SAM" id="MobiDB-lite"/>
    </source>
</evidence>
<dbReference type="OMA" id="SAWDIKN"/>
<dbReference type="PANTHER" id="PTHR42090">
    <property type="match status" value="1"/>
</dbReference>
<feature type="compositionally biased region" description="Polar residues" evidence="1">
    <location>
        <begin position="80"/>
        <end position="103"/>
    </location>
</feature>
<gene>
    <name evidence="2" type="ORF">CPSG_01852</name>
</gene>
<keyword evidence="3" id="KW-1185">Reference proteome</keyword>
<dbReference type="Proteomes" id="UP000002497">
    <property type="component" value="Unassembled WGS sequence"/>
</dbReference>
<dbReference type="HOGENOM" id="CLU_1468026_0_0_1"/>
<proteinExistence type="predicted"/>
<dbReference type="EMBL" id="GL636487">
    <property type="protein sequence ID" value="EFW21695.1"/>
    <property type="molecule type" value="Genomic_DNA"/>
</dbReference>
<dbReference type="VEuPathDB" id="FungiDB:CPSG_01852"/>
<evidence type="ECO:0000313" key="2">
    <source>
        <dbReference type="EMBL" id="EFW21695.1"/>
    </source>
</evidence>
<dbReference type="PANTHER" id="PTHR42090:SF1">
    <property type="match status" value="1"/>
</dbReference>
<reference evidence="3" key="1">
    <citation type="journal article" date="2010" name="Genome Res.">
        <title>Population genomic sequencing of Coccidioides fungi reveals recent hybridization and transposon control.</title>
        <authorList>
            <person name="Neafsey D.E."/>
            <person name="Barker B.M."/>
            <person name="Sharpton T.J."/>
            <person name="Stajich J.E."/>
            <person name="Park D.J."/>
            <person name="Whiston E."/>
            <person name="Hung C.-Y."/>
            <person name="McMahan C."/>
            <person name="White J."/>
            <person name="Sykes S."/>
            <person name="Heiman D."/>
            <person name="Young S."/>
            <person name="Zeng Q."/>
            <person name="Abouelleil A."/>
            <person name="Aftuck L."/>
            <person name="Bessette D."/>
            <person name="Brown A."/>
            <person name="FitzGerald M."/>
            <person name="Lui A."/>
            <person name="Macdonald J.P."/>
            <person name="Priest M."/>
            <person name="Orbach M.J."/>
            <person name="Galgiani J.N."/>
            <person name="Kirkland T.N."/>
            <person name="Cole G.T."/>
            <person name="Birren B.W."/>
            <person name="Henn M.R."/>
            <person name="Taylor J.W."/>
            <person name="Rounsley S.D."/>
        </authorList>
    </citation>
    <scope>NUCLEOTIDE SEQUENCE [LARGE SCALE GENOMIC DNA]</scope>
    <source>
        <strain evidence="3">RMSCC 757 / Silveira</strain>
    </source>
</reference>
<accession>E9CWL9</accession>
<dbReference type="AlphaFoldDB" id="E9CWL9"/>
<dbReference type="VEuPathDB" id="FungiDB:D8B26_001844"/>
<reference evidence="3" key="2">
    <citation type="submission" date="2010-03" db="EMBL/GenBank/DDBJ databases">
        <title>The genome sequence of Coccidioides posadasii strain Silveira.</title>
        <authorList>
            <consortium name="The Broad Institute Genome Sequencing Center for Infectious Disease"/>
            <person name="Neafsey D."/>
            <person name="Orbach M."/>
            <person name="Henn M.R."/>
            <person name="Cole G.T."/>
            <person name="Galgiani J."/>
            <person name="Gardner M.J."/>
            <person name="Kirkland T.N."/>
            <person name="Taylor J.W."/>
            <person name="Young S.K."/>
            <person name="Zeng Q."/>
            <person name="Koehrsen M."/>
            <person name="Alvarado L."/>
            <person name="Berlin A."/>
            <person name="Borenstein D."/>
            <person name="Chapman S.B."/>
            <person name="Chen Z."/>
            <person name="Engels R."/>
            <person name="Freedman E."/>
            <person name="Gellesch M."/>
            <person name="Goldberg J."/>
            <person name="Griggs A."/>
            <person name="Gujja S."/>
            <person name="Heilman E."/>
            <person name="Heiman D."/>
            <person name="Howarth C."/>
            <person name="Jen D."/>
            <person name="Larson L."/>
            <person name="Mehta T."/>
            <person name="Neiman D."/>
            <person name="Park D."/>
            <person name="Pearson M."/>
            <person name="Richards J."/>
            <person name="Roberts A."/>
            <person name="Saif S."/>
            <person name="Shea T."/>
            <person name="Shenoy N."/>
            <person name="Sisk P."/>
            <person name="Stolte C."/>
            <person name="Sykes S."/>
            <person name="Walk T."/>
            <person name="White J."/>
            <person name="Yandava C."/>
            <person name="Haas B."/>
            <person name="Nusbaum C."/>
            <person name="Birren B."/>
        </authorList>
    </citation>
    <scope>NUCLEOTIDE SEQUENCE [LARGE SCALE GENOMIC DNA]</scope>
    <source>
        <strain evidence="3">RMSCC 757 / Silveira</strain>
    </source>
</reference>
<evidence type="ECO:0000313" key="3">
    <source>
        <dbReference type="Proteomes" id="UP000002497"/>
    </source>
</evidence>
<organism evidence="3">
    <name type="scientific">Coccidioides posadasii (strain RMSCC 757 / Silveira)</name>
    <name type="common">Valley fever fungus</name>
    <dbReference type="NCBI Taxonomy" id="443226"/>
    <lineage>
        <taxon>Eukaryota</taxon>
        <taxon>Fungi</taxon>
        <taxon>Dikarya</taxon>
        <taxon>Ascomycota</taxon>
        <taxon>Pezizomycotina</taxon>
        <taxon>Eurotiomycetes</taxon>
        <taxon>Eurotiomycetidae</taxon>
        <taxon>Onygenales</taxon>
        <taxon>Onygenaceae</taxon>
        <taxon>Coccidioides</taxon>
    </lineage>
</organism>
<dbReference type="STRING" id="443226.E9CWL9"/>
<feature type="region of interest" description="Disordered" evidence="1">
    <location>
        <begin position="77"/>
        <end position="120"/>
    </location>
</feature>
<sequence length="184" mass="20227">MFAFVTIAKRTGAHTFNGIGKIRITAQSIAKLPGSGASVKLSTTPAPCRSLSGTCQRSTYVDENDPDSRYAINTERSEYSKSGTDNAVAAQSSAWDIKNQTPESAREESEKEWAREGRSKSFMVQARESRQKKARKWNLPHLKRGAIMKPRRSKCTVAVGSESLMRCCDVSCCIFSTPLSAPSR</sequence>
<name>E9CWL9_COCPS</name>
<protein>
    <submittedName>
        <fullName evidence="2">Uncharacterized protein</fullName>
    </submittedName>
</protein>
<feature type="compositionally biased region" description="Basic and acidic residues" evidence="1">
    <location>
        <begin position="104"/>
        <end position="119"/>
    </location>
</feature>